<evidence type="ECO:0000256" key="1">
    <source>
        <dbReference type="ARBA" id="ARBA00023015"/>
    </source>
</evidence>
<dbReference type="Gene3D" id="1.10.260.40">
    <property type="entry name" value="lambda repressor-like DNA-binding domains"/>
    <property type="match status" value="1"/>
</dbReference>
<proteinExistence type="predicted"/>
<dbReference type="InterPro" id="IPR028082">
    <property type="entry name" value="Peripla_BP_I"/>
</dbReference>
<keyword evidence="1" id="KW-0805">Transcription regulation</keyword>
<reference evidence="5" key="1">
    <citation type="submission" date="2020-10" db="EMBL/GenBank/DDBJ databases">
        <authorList>
            <person name="Gilroy R."/>
        </authorList>
    </citation>
    <scope>NUCLEOTIDE SEQUENCE</scope>
    <source>
        <strain evidence="5">ChiSxjej1B13-7958</strain>
    </source>
</reference>
<keyword evidence="3" id="KW-0804">Transcription</keyword>
<sequence length="347" mass="36888">MAATIKDIAAAAGVSRGTVDRVLHGRGDVSAAVRDRVLRLAEELNYRPNRAALGLAALKKPVRIGLLLPSEGNPFFDEVIRGARAAEESLSDFGAVVLLQSVRGYATAEHLRAFASLEEQGAGGICAATVDVPEIRQAIAELSARGIPVIALNSELSPCGCLSYVGCDYRQTGRIAAGLLLLLGLQTPRLLIVTGSRHVRGHNERVAGFLERLREAGTPFETAAQVECEDDDAAARRLTLEALREHPAVSCVYVAGAGVGGVGQAVREAGLLGKIPILAFDDIPATRSLVRSGAVPATVCQQPFEQGYRAVKLMFQYLASQATPPARWIARPVIKIRENIDEKDGEA</sequence>
<reference evidence="5" key="2">
    <citation type="journal article" date="2021" name="PeerJ">
        <title>Extensive microbial diversity within the chicken gut microbiome revealed by metagenomics and culture.</title>
        <authorList>
            <person name="Gilroy R."/>
            <person name="Ravi A."/>
            <person name="Getino M."/>
            <person name="Pursley I."/>
            <person name="Horton D.L."/>
            <person name="Alikhan N.F."/>
            <person name="Baker D."/>
            <person name="Gharbi K."/>
            <person name="Hall N."/>
            <person name="Watson M."/>
            <person name="Adriaenssens E.M."/>
            <person name="Foster-Nyarko E."/>
            <person name="Jarju S."/>
            <person name="Secka A."/>
            <person name="Antonio M."/>
            <person name="Oren A."/>
            <person name="Chaudhuri R.R."/>
            <person name="La Ragione R."/>
            <person name="Hildebrand F."/>
            <person name="Pallen M.J."/>
        </authorList>
    </citation>
    <scope>NUCLEOTIDE SEQUENCE</scope>
    <source>
        <strain evidence="5">ChiSxjej1B13-7958</strain>
    </source>
</reference>
<dbReference type="Pfam" id="PF00356">
    <property type="entry name" value="LacI"/>
    <property type="match status" value="1"/>
</dbReference>
<dbReference type="SMART" id="SM00354">
    <property type="entry name" value="HTH_LACI"/>
    <property type="match status" value="1"/>
</dbReference>
<dbReference type="PANTHER" id="PTHR30146">
    <property type="entry name" value="LACI-RELATED TRANSCRIPTIONAL REPRESSOR"/>
    <property type="match status" value="1"/>
</dbReference>
<dbReference type="PANTHER" id="PTHR30146:SF152">
    <property type="entry name" value="TRANSCRIPTIONAL REGULATORY PROTEIN"/>
    <property type="match status" value="1"/>
</dbReference>
<dbReference type="Gene3D" id="3.40.50.2300">
    <property type="match status" value="2"/>
</dbReference>
<gene>
    <name evidence="5" type="ORF">IAB89_11260</name>
</gene>
<dbReference type="AlphaFoldDB" id="A0A9D1DFB8"/>
<evidence type="ECO:0000259" key="4">
    <source>
        <dbReference type="PROSITE" id="PS50932"/>
    </source>
</evidence>
<dbReference type="GO" id="GO:0000976">
    <property type="term" value="F:transcription cis-regulatory region binding"/>
    <property type="evidence" value="ECO:0007669"/>
    <property type="project" value="TreeGrafter"/>
</dbReference>
<dbReference type="GO" id="GO:0003700">
    <property type="term" value="F:DNA-binding transcription factor activity"/>
    <property type="evidence" value="ECO:0007669"/>
    <property type="project" value="TreeGrafter"/>
</dbReference>
<dbReference type="Pfam" id="PF13407">
    <property type="entry name" value="Peripla_BP_4"/>
    <property type="match status" value="1"/>
</dbReference>
<protein>
    <submittedName>
        <fullName evidence="5">Substrate-binding domain-containing protein</fullName>
    </submittedName>
</protein>
<keyword evidence="2" id="KW-0238">DNA-binding</keyword>
<organism evidence="5 6">
    <name type="scientific">Candidatus Caccousia avicola</name>
    <dbReference type="NCBI Taxonomy" id="2840721"/>
    <lineage>
        <taxon>Bacteria</taxon>
        <taxon>Bacillati</taxon>
        <taxon>Bacillota</taxon>
        <taxon>Clostridia</taxon>
        <taxon>Eubacteriales</taxon>
        <taxon>Oscillospiraceae</taxon>
        <taxon>Oscillospiraceae incertae sedis</taxon>
        <taxon>Candidatus Caccousia</taxon>
    </lineage>
</organism>
<dbReference type="InterPro" id="IPR000843">
    <property type="entry name" value="HTH_LacI"/>
</dbReference>
<evidence type="ECO:0000313" key="6">
    <source>
        <dbReference type="Proteomes" id="UP000824242"/>
    </source>
</evidence>
<dbReference type="Proteomes" id="UP000824242">
    <property type="component" value="Unassembled WGS sequence"/>
</dbReference>
<accession>A0A9D1DFB8</accession>
<dbReference type="CDD" id="cd06307">
    <property type="entry name" value="PBP1_sugar_binding"/>
    <property type="match status" value="1"/>
</dbReference>
<dbReference type="InterPro" id="IPR025997">
    <property type="entry name" value="SBP_2_dom"/>
</dbReference>
<dbReference type="SUPFAM" id="SSF47413">
    <property type="entry name" value="lambda repressor-like DNA-binding domains"/>
    <property type="match status" value="1"/>
</dbReference>
<comment type="caution">
    <text evidence="5">The sequence shown here is derived from an EMBL/GenBank/DDBJ whole genome shotgun (WGS) entry which is preliminary data.</text>
</comment>
<dbReference type="PROSITE" id="PS00356">
    <property type="entry name" value="HTH_LACI_1"/>
    <property type="match status" value="1"/>
</dbReference>
<dbReference type="SUPFAM" id="SSF53822">
    <property type="entry name" value="Periplasmic binding protein-like I"/>
    <property type="match status" value="1"/>
</dbReference>
<dbReference type="PROSITE" id="PS50932">
    <property type="entry name" value="HTH_LACI_2"/>
    <property type="match status" value="1"/>
</dbReference>
<feature type="domain" description="HTH lacI-type" evidence="4">
    <location>
        <begin position="3"/>
        <end position="57"/>
    </location>
</feature>
<name>A0A9D1DFB8_9FIRM</name>
<evidence type="ECO:0000313" key="5">
    <source>
        <dbReference type="EMBL" id="HIR48210.1"/>
    </source>
</evidence>
<evidence type="ECO:0000256" key="3">
    <source>
        <dbReference type="ARBA" id="ARBA00023163"/>
    </source>
</evidence>
<dbReference type="CDD" id="cd01392">
    <property type="entry name" value="HTH_LacI"/>
    <property type="match status" value="1"/>
</dbReference>
<evidence type="ECO:0000256" key="2">
    <source>
        <dbReference type="ARBA" id="ARBA00023125"/>
    </source>
</evidence>
<dbReference type="InterPro" id="IPR010982">
    <property type="entry name" value="Lambda_DNA-bd_dom_sf"/>
</dbReference>
<dbReference type="EMBL" id="DVGZ01000121">
    <property type="protein sequence ID" value="HIR48210.1"/>
    <property type="molecule type" value="Genomic_DNA"/>
</dbReference>